<accession>A0A6N9H4D2</accession>
<feature type="domain" description="Membrane transport protein MMPL" evidence="9">
    <location>
        <begin position="505"/>
        <end position="738"/>
    </location>
</feature>
<dbReference type="PANTHER" id="PTHR33406">
    <property type="entry name" value="MEMBRANE PROTEIN MJ1562-RELATED"/>
    <property type="match status" value="1"/>
</dbReference>
<evidence type="ECO:0000256" key="1">
    <source>
        <dbReference type="ARBA" id="ARBA00004651"/>
    </source>
</evidence>
<comment type="caution">
    <text evidence="10">The sequence shown here is derived from an EMBL/GenBank/DDBJ whole genome shotgun (WGS) entry which is preliminary data.</text>
</comment>
<feature type="compositionally biased region" description="Low complexity" evidence="7">
    <location>
        <begin position="502"/>
        <end position="511"/>
    </location>
</feature>
<feature type="compositionally biased region" description="Polar residues" evidence="7">
    <location>
        <begin position="459"/>
        <end position="468"/>
    </location>
</feature>
<comment type="similarity">
    <text evidence="2">Belongs to the resistance-nodulation-cell division (RND) (TC 2.A.6) family. MmpL subfamily.</text>
</comment>
<dbReference type="Gene3D" id="1.20.1640.10">
    <property type="entry name" value="Multidrug efflux transporter AcrB transmembrane domain"/>
    <property type="match status" value="2"/>
</dbReference>
<feature type="transmembrane region" description="Helical" evidence="8">
    <location>
        <begin position="299"/>
        <end position="322"/>
    </location>
</feature>
<keyword evidence="4 8" id="KW-0812">Transmembrane</keyword>
<reference evidence="10 11" key="1">
    <citation type="submission" date="2020-01" db="EMBL/GenBank/DDBJ databases">
        <authorList>
            <person name="Deng T."/>
        </authorList>
    </citation>
    <scope>NUCLEOTIDE SEQUENCE [LARGE SCALE GENOMIC DNA]</scope>
    <source>
        <strain evidence="10 11">5221</strain>
    </source>
</reference>
<organism evidence="10 11">
    <name type="scientific">Brevibacterium rongguiense</name>
    <dbReference type="NCBI Taxonomy" id="2695267"/>
    <lineage>
        <taxon>Bacteria</taxon>
        <taxon>Bacillati</taxon>
        <taxon>Actinomycetota</taxon>
        <taxon>Actinomycetes</taxon>
        <taxon>Micrococcales</taxon>
        <taxon>Brevibacteriaceae</taxon>
        <taxon>Brevibacterium</taxon>
    </lineage>
</organism>
<feature type="transmembrane region" description="Helical" evidence="8">
    <location>
        <begin position="164"/>
        <end position="182"/>
    </location>
</feature>
<keyword evidence="3" id="KW-1003">Cell membrane</keyword>
<evidence type="ECO:0000259" key="9">
    <source>
        <dbReference type="Pfam" id="PF03176"/>
    </source>
</evidence>
<evidence type="ECO:0000256" key="8">
    <source>
        <dbReference type="SAM" id="Phobius"/>
    </source>
</evidence>
<evidence type="ECO:0000313" key="10">
    <source>
        <dbReference type="EMBL" id="MYM18795.1"/>
    </source>
</evidence>
<feature type="transmembrane region" description="Helical" evidence="8">
    <location>
        <begin position="629"/>
        <end position="648"/>
    </location>
</feature>
<feature type="transmembrane region" description="Helical" evidence="8">
    <location>
        <begin position="375"/>
        <end position="391"/>
    </location>
</feature>
<feature type="transmembrane region" description="Helical" evidence="8">
    <location>
        <begin position="669"/>
        <end position="691"/>
    </location>
</feature>
<proteinExistence type="inferred from homology"/>
<evidence type="ECO:0000256" key="4">
    <source>
        <dbReference type="ARBA" id="ARBA00022692"/>
    </source>
</evidence>
<dbReference type="InterPro" id="IPR050545">
    <property type="entry name" value="Mycobact_MmpL"/>
</dbReference>
<dbReference type="AlphaFoldDB" id="A0A6N9H4D2"/>
<dbReference type="EMBL" id="WWEQ01000005">
    <property type="protein sequence ID" value="MYM18795.1"/>
    <property type="molecule type" value="Genomic_DNA"/>
</dbReference>
<comment type="subcellular location">
    <subcellularLocation>
        <location evidence="1">Cell membrane</location>
        <topology evidence="1">Multi-pass membrane protein</topology>
    </subcellularLocation>
</comment>
<evidence type="ECO:0000313" key="11">
    <source>
        <dbReference type="Proteomes" id="UP000469215"/>
    </source>
</evidence>
<evidence type="ECO:0000256" key="6">
    <source>
        <dbReference type="ARBA" id="ARBA00023136"/>
    </source>
</evidence>
<feature type="transmembrane region" description="Helical" evidence="8">
    <location>
        <begin position="265"/>
        <end position="287"/>
    </location>
</feature>
<gene>
    <name evidence="10" type="ORF">GSY69_02065</name>
</gene>
<keyword evidence="6 8" id="KW-0472">Membrane</keyword>
<sequence>MWTLTAVFILGWLAVSGVGGPYFGRIGEVSTNDQSSFLPRSAESTRASDWVERFSDSSGPPAIIVAERPSTSSPSDARAADALEEITERAQDAGIVDEASPPVPSDDERAYEVIAPIVSEDAGEGVETLRAIIADADVEGMTVQVTGPAAFTADLVEAFQGIDGLLLLVAVGAVFAILVVVYRSPLLPIVVLLTSVSALSAAIFVIWHLASAGVLPINGQVQGILFILVVGATTDYSLLYVARFRDALAVPGVGRARATLTALRGAWEPILASGGTVIAGLLCLLTSDLSSTRALGPVAAIGLVIAIAAALTFLPAMLALLGRAAFFPFAPKPGRGTAALGVDPAVDPGSRAQRVEGRGLWASIARLVAAHPRRVWLGALIILIIPALWAPRFSADGVSQADLVLGQSQTRDGQATLEKHFPGGSGSPLQIVVDAAEQRPVARALQRLDTVESLTVTSAEMKSGSASFESDGRLTKVPEQATDRTPTATASDAGPGARRGPPKTVTPKPTTAEGRVLLQATLAQDPNSPEAWDSVAQVRDVVHAEDPDALVGGPSAVALDSNDTAERDRTIAIPLILAVITLILMLLLRSVLAPVLLVGLTVVSFATALGTSALVFQHVLGLPDADPSVPLYAFVFLVALGIDYNIFLMSRVREEAVRVGTRPGVLLGLMRTGGVITSAGIVLAATFAALAVLPIMFLVQLAFIVAFGVLLDAILVRSFLVPGLFYDIGRASWWPFARRIR</sequence>
<feature type="domain" description="Membrane transport protein MMPL" evidence="9">
    <location>
        <begin position="37"/>
        <end position="374"/>
    </location>
</feature>
<name>A0A6N9H4D2_9MICO</name>
<evidence type="ECO:0000256" key="7">
    <source>
        <dbReference type="SAM" id="MobiDB-lite"/>
    </source>
</evidence>
<evidence type="ECO:0000256" key="2">
    <source>
        <dbReference type="ARBA" id="ARBA00010157"/>
    </source>
</evidence>
<feature type="transmembrane region" description="Helical" evidence="8">
    <location>
        <begin position="595"/>
        <end position="617"/>
    </location>
</feature>
<feature type="transmembrane region" description="Helical" evidence="8">
    <location>
        <begin position="697"/>
        <end position="720"/>
    </location>
</feature>
<evidence type="ECO:0000256" key="3">
    <source>
        <dbReference type="ARBA" id="ARBA00022475"/>
    </source>
</evidence>
<evidence type="ECO:0000256" key="5">
    <source>
        <dbReference type="ARBA" id="ARBA00022989"/>
    </source>
</evidence>
<protein>
    <submittedName>
        <fullName evidence="10">MMPL family transporter</fullName>
    </submittedName>
</protein>
<dbReference type="InterPro" id="IPR004869">
    <property type="entry name" value="MMPL_dom"/>
</dbReference>
<keyword evidence="5 8" id="KW-1133">Transmembrane helix</keyword>
<feature type="transmembrane region" description="Helical" evidence="8">
    <location>
        <begin position="222"/>
        <end position="244"/>
    </location>
</feature>
<feature type="transmembrane region" description="Helical" evidence="8">
    <location>
        <begin position="189"/>
        <end position="210"/>
    </location>
</feature>
<dbReference type="PANTHER" id="PTHR33406:SF6">
    <property type="entry name" value="MEMBRANE PROTEIN YDGH-RELATED"/>
    <property type="match status" value="1"/>
</dbReference>
<feature type="region of interest" description="Disordered" evidence="7">
    <location>
        <begin position="459"/>
        <end position="511"/>
    </location>
</feature>
<dbReference type="Pfam" id="PF03176">
    <property type="entry name" value="MMPL"/>
    <property type="match status" value="2"/>
</dbReference>
<keyword evidence="11" id="KW-1185">Reference proteome</keyword>
<dbReference type="SUPFAM" id="SSF82866">
    <property type="entry name" value="Multidrug efflux transporter AcrB transmembrane domain"/>
    <property type="match status" value="2"/>
</dbReference>
<feature type="transmembrane region" description="Helical" evidence="8">
    <location>
        <begin position="571"/>
        <end position="588"/>
    </location>
</feature>
<dbReference type="GO" id="GO:0005886">
    <property type="term" value="C:plasma membrane"/>
    <property type="evidence" value="ECO:0007669"/>
    <property type="project" value="UniProtKB-SubCell"/>
</dbReference>
<dbReference type="Proteomes" id="UP000469215">
    <property type="component" value="Unassembled WGS sequence"/>
</dbReference>